<sequence length="51" mass="5544">MAEDDRGGSVLPVSKWAGTSECEIRKAPVRRPRARPWRAGEAARPATRAIG</sequence>
<dbReference type="EMBL" id="AP014854">
    <property type="protein sequence ID" value="BAR98441.1"/>
    <property type="molecule type" value="Genomic_DNA"/>
</dbReference>
<gene>
    <name evidence="2" type="ORF">BV133_848</name>
</gene>
<reference evidence="2" key="1">
    <citation type="journal article" date="2015" name="Genome Announc.">
        <title>Complete Genome Sequence of the Bacteriochlorophyll b-Producing Photosynthetic Bacterium Blastochloris viridis.</title>
        <authorList>
            <person name="Tsukatani Y."/>
            <person name="Hirose Y."/>
            <person name="Harada J."/>
            <person name="Misawa N."/>
            <person name="Mori K."/>
            <person name="Inoue K."/>
            <person name="Tamiaki H."/>
        </authorList>
    </citation>
    <scope>NUCLEOTIDE SEQUENCE [LARGE SCALE GENOMIC DNA]</scope>
    <source>
        <strain evidence="2">DSM 133</strain>
    </source>
</reference>
<evidence type="ECO:0000313" key="2">
    <source>
        <dbReference type="EMBL" id="BAR98441.1"/>
    </source>
</evidence>
<protein>
    <submittedName>
        <fullName evidence="2">Uncharacterized protein</fullName>
    </submittedName>
</protein>
<feature type="region of interest" description="Disordered" evidence="1">
    <location>
        <begin position="28"/>
        <end position="51"/>
    </location>
</feature>
<accession>A0A182D0L6</accession>
<feature type="compositionally biased region" description="Low complexity" evidence="1">
    <location>
        <begin position="37"/>
        <end position="51"/>
    </location>
</feature>
<proteinExistence type="predicted"/>
<evidence type="ECO:0000256" key="1">
    <source>
        <dbReference type="SAM" id="MobiDB-lite"/>
    </source>
</evidence>
<name>A0A182D0L6_BLAVI</name>
<organism evidence="2">
    <name type="scientific">Blastochloris viridis</name>
    <name type="common">Rhodopseudomonas viridis</name>
    <dbReference type="NCBI Taxonomy" id="1079"/>
    <lineage>
        <taxon>Bacteria</taxon>
        <taxon>Pseudomonadati</taxon>
        <taxon>Pseudomonadota</taxon>
        <taxon>Alphaproteobacteria</taxon>
        <taxon>Hyphomicrobiales</taxon>
        <taxon>Blastochloridaceae</taxon>
        <taxon>Blastochloris</taxon>
    </lineage>
</organism>
<dbReference type="AlphaFoldDB" id="A0A182D0L6"/>